<reference evidence="2" key="1">
    <citation type="journal article" date="2019" name="Int. J. Syst. Evol. Microbiol.">
        <title>The Global Catalogue of Microorganisms (GCM) 10K type strain sequencing project: providing services to taxonomists for standard genome sequencing and annotation.</title>
        <authorList>
            <consortium name="The Broad Institute Genomics Platform"/>
            <consortium name="The Broad Institute Genome Sequencing Center for Infectious Disease"/>
            <person name="Wu L."/>
            <person name="Ma J."/>
        </authorList>
    </citation>
    <scope>NUCLEOTIDE SEQUENCE [LARGE SCALE GENOMIC DNA]</scope>
    <source>
        <strain evidence="2">JCM 3296</strain>
    </source>
</reference>
<protein>
    <submittedName>
        <fullName evidence="1">Uncharacterized protein</fullName>
    </submittedName>
</protein>
<evidence type="ECO:0000313" key="2">
    <source>
        <dbReference type="Proteomes" id="UP000649573"/>
    </source>
</evidence>
<name>A0ABQ2UEF1_9PSEU</name>
<comment type="caution">
    <text evidence="1">The sequence shown here is derived from an EMBL/GenBank/DDBJ whole genome shotgun (WGS) entry which is preliminary data.</text>
</comment>
<proteinExistence type="predicted"/>
<evidence type="ECO:0000313" key="1">
    <source>
        <dbReference type="EMBL" id="GGU19349.1"/>
    </source>
</evidence>
<keyword evidence="2" id="KW-1185">Reference proteome</keyword>
<dbReference type="EMBL" id="BMRE01000002">
    <property type="protein sequence ID" value="GGU19349.1"/>
    <property type="molecule type" value="Genomic_DNA"/>
</dbReference>
<gene>
    <name evidence="1" type="ORF">GCM10010178_09090</name>
</gene>
<dbReference type="Proteomes" id="UP000649573">
    <property type="component" value="Unassembled WGS sequence"/>
</dbReference>
<organism evidence="1 2">
    <name type="scientific">Lentzea flava</name>
    <dbReference type="NCBI Taxonomy" id="103732"/>
    <lineage>
        <taxon>Bacteria</taxon>
        <taxon>Bacillati</taxon>
        <taxon>Actinomycetota</taxon>
        <taxon>Actinomycetes</taxon>
        <taxon>Pseudonocardiales</taxon>
        <taxon>Pseudonocardiaceae</taxon>
        <taxon>Lentzea</taxon>
    </lineage>
</organism>
<accession>A0ABQ2UEF1</accession>
<sequence>MEAQAPQVKPEIERLYEVFAAPRPAVVEFCDHCVDAADIAPFTTVPLRELSAEQVEKYWLKSGTVGDEAFVRYLLPRVLELIAAGELDVDFFWLRMATGTHERGDERKKRAIEEYFEATPRALAALVEEELRNGKGVDERLAEWLRRPEPLAVLEEAALTGPDPDGALSSAHLVLEAHLWSK</sequence>